<dbReference type="Proteomes" id="UP000562982">
    <property type="component" value="Unassembled WGS sequence"/>
</dbReference>
<gene>
    <name evidence="3" type="ORF">C7453_101320</name>
    <name evidence="2" type="ORF">HLH32_01585</name>
</gene>
<dbReference type="Proteomes" id="UP000254958">
    <property type="component" value="Unassembled WGS sequence"/>
</dbReference>
<evidence type="ECO:0000313" key="4">
    <source>
        <dbReference type="Proteomes" id="UP000254958"/>
    </source>
</evidence>
<feature type="signal peptide" evidence="1">
    <location>
        <begin position="1"/>
        <end position="30"/>
    </location>
</feature>
<evidence type="ECO:0000256" key="1">
    <source>
        <dbReference type="SAM" id="SignalP"/>
    </source>
</evidence>
<reference evidence="3 4" key="1">
    <citation type="submission" date="2018-07" db="EMBL/GenBank/DDBJ databases">
        <title>Genomic Encyclopedia of Type Strains, Phase IV (KMG-IV): sequencing the most valuable type-strain genomes for metagenomic binning, comparative biology and taxonomic classification.</title>
        <authorList>
            <person name="Goeker M."/>
        </authorList>
    </citation>
    <scope>NUCLEOTIDE SEQUENCE [LARGE SCALE GENOMIC DNA]</scope>
    <source>
        <strain evidence="3 4">DSM 5603</strain>
    </source>
</reference>
<evidence type="ECO:0000313" key="2">
    <source>
        <dbReference type="EMBL" id="MBB2185096.1"/>
    </source>
</evidence>
<dbReference type="SUPFAM" id="SSF48452">
    <property type="entry name" value="TPR-like"/>
    <property type="match status" value="1"/>
</dbReference>
<accession>A0A370GBH8</accession>
<comment type="caution">
    <text evidence="3">The sequence shown here is derived from an EMBL/GenBank/DDBJ whole genome shotgun (WGS) entry which is preliminary data.</text>
</comment>
<name>A0A370GBH8_GLULI</name>
<dbReference type="OrthoDB" id="7340606at2"/>
<evidence type="ECO:0008006" key="6">
    <source>
        <dbReference type="Google" id="ProtNLM"/>
    </source>
</evidence>
<feature type="chain" id="PRO_5044585374" description="Tetratricopeptide repeat protein" evidence="1">
    <location>
        <begin position="31"/>
        <end position="422"/>
    </location>
</feature>
<dbReference type="Gene3D" id="1.25.40.10">
    <property type="entry name" value="Tetratricopeptide repeat domain"/>
    <property type="match status" value="1"/>
</dbReference>
<dbReference type="InterPro" id="IPR011990">
    <property type="entry name" value="TPR-like_helical_dom_sf"/>
</dbReference>
<dbReference type="EMBL" id="QQAW01000001">
    <property type="protein sequence ID" value="RDI40526.1"/>
    <property type="molecule type" value="Genomic_DNA"/>
</dbReference>
<dbReference type="AlphaFoldDB" id="A0A370GBH8"/>
<organism evidence="3 4">
    <name type="scientific">Gluconacetobacter liquefaciens</name>
    <name type="common">Acetobacter liquefaciens</name>
    <dbReference type="NCBI Taxonomy" id="89584"/>
    <lineage>
        <taxon>Bacteria</taxon>
        <taxon>Pseudomonadati</taxon>
        <taxon>Pseudomonadota</taxon>
        <taxon>Alphaproteobacteria</taxon>
        <taxon>Acetobacterales</taxon>
        <taxon>Acetobacteraceae</taxon>
        <taxon>Gluconacetobacter</taxon>
    </lineage>
</organism>
<proteinExistence type="predicted"/>
<evidence type="ECO:0000313" key="5">
    <source>
        <dbReference type="Proteomes" id="UP000562982"/>
    </source>
</evidence>
<evidence type="ECO:0000313" key="3">
    <source>
        <dbReference type="EMBL" id="RDI40526.1"/>
    </source>
</evidence>
<keyword evidence="4" id="KW-1185">Reference proteome</keyword>
<dbReference type="EMBL" id="JABEQI010000001">
    <property type="protein sequence ID" value="MBB2185096.1"/>
    <property type="molecule type" value="Genomic_DNA"/>
</dbReference>
<keyword evidence="1" id="KW-0732">Signal</keyword>
<sequence length="422" mass="43977">MSLRLFRAGLLAGVIAAVPFSVSSVGSAWAADTLSAKVGKPLQEAQTALAAHNYAKAMTAVDTAEAVPGKSDYEEYTVTQMRAAVAAQSGNVAAATAAYDKLIASSRTPKDAKLQMMMAEATMAYTAKDYPRAVAGTEQYLKAAGSNPAMETLLIQSYYLQQDYKNAARVQQAQIDATIKAGKVPVESQLQLLAACQTQLKDQSGLNHTYVTLVSYYPKPEYWALILHGLITNPKVAPGLQLDVYRIRLAAGVLTAPSDFMDMTELAMQAGLPQLALDLMNAGYASGALGKDAGAAREAKLKAMVVKAVADKKATIAADEAAGATAPTGNALLTVGYNYVTFGQADKGLAVMQKGLAKGPLDPNIGKLHYGLAQAAAGHTADAIATLKTVTGDNGARDIAQLWVLKLSPASAAHAAAPAAHH</sequence>
<protein>
    <recommendedName>
        <fullName evidence="6">Tetratricopeptide repeat protein</fullName>
    </recommendedName>
</protein>
<dbReference type="RefSeq" id="WP_114725411.1">
    <property type="nucleotide sequence ID" value="NZ_BJMI01000004.1"/>
</dbReference>
<reference evidence="2 5" key="2">
    <citation type="submission" date="2020-04" db="EMBL/GenBank/DDBJ databases">
        <title>Description of novel Gluconacetobacter.</title>
        <authorList>
            <person name="Sombolestani A."/>
        </authorList>
    </citation>
    <scope>NUCLEOTIDE SEQUENCE [LARGE SCALE GENOMIC DNA]</scope>
    <source>
        <strain evidence="2 5">LMG 1382</strain>
    </source>
</reference>